<dbReference type="InterPro" id="IPR036770">
    <property type="entry name" value="Ankyrin_rpt-contain_sf"/>
</dbReference>
<gene>
    <name evidence="4" type="ORF">EJ04DRAFT_389981</name>
</gene>
<dbReference type="Gene3D" id="1.25.40.20">
    <property type="entry name" value="Ankyrin repeat-containing domain"/>
    <property type="match status" value="1"/>
</dbReference>
<keyword evidence="5" id="KW-1185">Reference proteome</keyword>
<evidence type="ECO:0000313" key="5">
    <source>
        <dbReference type="Proteomes" id="UP000799444"/>
    </source>
</evidence>
<dbReference type="OrthoDB" id="1722345at2759"/>
<dbReference type="Proteomes" id="UP000799444">
    <property type="component" value="Unassembled WGS sequence"/>
</dbReference>
<dbReference type="Pfam" id="PF13637">
    <property type="entry name" value="Ank_4"/>
    <property type="match status" value="1"/>
</dbReference>
<dbReference type="PANTHER" id="PTHR24189">
    <property type="entry name" value="MYOTROPHIN"/>
    <property type="match status" value="1"/>
</dbReference>
<dbReference type="InterPro" id="IPR002110">
    <property type="entry name" value="Ankyrin_rpt"/>
</dbReference>
<dbReference type="PANTHER" id="PTHR24189:SF50">
    <property type="entry name" value="ANKYRIN REPEAT AND SOCS BOX PROTEIN 2"/>
    <property type="match status" value="1"/>
</dbReference>
<protein>
    <submittedName>
        <fullName evidence="4">Ankyrin</fullName>
    </submittedName>
</protein>
<feature type="non-terminal residue" evidence="4">
    <location>
        <position position="1"/>
    </location>
</feature>
<feature type="non-terminal residue" evidence="4">
    <location>
        <position position="238"/>
    </location>
</feature>
<evidence type="ECO:0000313" key="4">
    <source>
        <dbReference type="EMBL" id="KAF2735294.1"/>
    </source>
</evidence>
<keyword evidence="2 3" id="KW-0040">ANK repeat</keyword>
<name>A0A9P4QYP5_9PLEO</name>
<evidence type="ECO:0000256" key="1">
    <source>
        <dbReference type="ARBA" id="ARBA00022737"/>
    </source>
</evidence>
<evidence type="ECO:0000256" key="3">
    <source>
        <dbReference type="PROSITE-ProRule" id="PRU00023"/>
    </source>
</evidence>
<comment type="caution">
    <text evidence="4">The sequence shown here is derived from an EMBL/GenBank/DDBJ whole genome shotgun (WGS) entry which is preliminary data.</text>
</comment>
<dbReference type="SUPFAM" id="SSF48403">
    <property type="entry name" value="Ankyrin repeat"/>
    <property type="match status" value="1"/>
</dbReference>
<evidence type="ECO:0000256" key="2">
    <source>
        <dbReference type="ARBA" id="ARBA00023043"/>
    </source>
</evidence>
<dbReference type="EMBL" id="ML996137">
    <property type="protein sequence ID" value="KAF2735294.1"/>
    <property type="molecule type" value="Genomic_DNA"/>
</dbReference>
<sequence length="238" mass="25335">FLNACESNDAALALQLAPDRDAGALTFGLNRALGGSHLDLARQLLGAGAKWDPETVHLASKSLDAVKLLVESGFDVNTVFYSLASAALIMVSIAVRHNDEPCIRYLLEHGANPNLGPPLLAQGPIFQIRPIPNSGSALNTAASFCTPEIFALLLSYGADISNAIPLHSAVGQPLHVVPESRIPMLEYLLGLGLDINAMDDAIKIADDGRGQHGTPLQYAVMWGRVEEAKWLLERGADP</sequence>
<dbReference type="Pfam" id="PF12796">
    <property type="entry name" value="Ank_2"/>
    <property type="match status" value="1"/>
</dbReference>
<dbReference type="PROSITE" id="PS50088">
    <property type="entry name" value="ANK_REPEAT"/>
    <property type="match status" value="1"/>
</dbReference>
<feature type="repeat" description="ANK" evidence="3">
    <location>
        <begin position="211"/>
        <end position="238"/>
    </location>
</feature>
<reference evidence="4" key="1">
    <citation type="journal article" date="2020" name="Stud. Mycol.">
        <title>101 Dothideomycetes genomes: a test case for predicting lifestyles and emergence of pathogens.</title>
        <authorList>
            <person name="Haridas S."/>
            <person name="Albert R."/>
            <person name="Binder M."/>
            <person name="Bloem J."/>
            <person name="Labutti K."/>
            <person name="Salamov A."/>
            <person name="Andreopoulos B."/>
            <person name="Baker S."/>
            <person name="Barry K."/>
            <person name="Bills G."/>
            <person name="Bluhm B."/>
            <person name="Cannon C."/>
            <person name="Castanera R."/>
            <person name="Culley D."/>
            <person name="Daum C."/>
            <person name="Ezra D."/>
            <person name="Gonzalez J."/>
            <person name="Henrissat B."/>
            <person name="Kuo A."/>
            <person name="Liang C."/>
            <person name="Lipzen A."/>
            <person name="Lutzoni F."/>
            <person name="Magnuson J."/>
            <person name="Mondo S."/>
            <person name="Nolan M."/>
            <person name="Ohm R."/>
            <person name="Pangilinan J."/>
            <person name="Park H.-J."/>
            <person name="Ramirez L."/>
            <person name="Alfaro M."/>
            <person name="Sun H."/>
            <person name="Tritt A."/>
            <person name="Yoshinaga Y."/>
            <person name="Zwiers L.-H."/>
            <person name="Turgeon B."/>
            <person name="Goodwin S."/>
            <person name="Spatafora J."/>
            <person name="Crous P."/>
            <person name="Grigoriev I."/>
        </authorList>
    </citation>
    <scope>NUCLEOTIDE SEQUENCE</scope>
    <source>
        <strain evidence="4">CBS 125425</strain>
    </source>
</reference>
<organism evidence="4 5">
    <name type="scientific">Polyplosphaeria fusca</name>
    <dbReference type="NCBI Taxonomy" id="682080"/>
    <lineage>
        <taxon>Eukaryota</taxon>
        <taxon>Fungi</taxon>
        <taxon>Dikarya</taxon>
        <taxon>Ascomycota</taxon>
        <taxon>Pezizomycotina</taxon>
        <taxon>Dothideomycetes</taxon>
        <taxon>Pleosporomycetidae</taxon>
        <taxon>Pleosporales</taxon>
        <taxon>Tetraplosphaeriaceae</taxon>
        <taxon>Polyplosphaeria</taxon>
    </lineage>
</organism>
<keyword evidence="1" id="KW-0677">Repeat</keyword>
<accession>A0A9P4QYP5</accession>
<proteinExistence type="predicted"/>
<dbReference type="InterPro" id="IPR050745">
    <property type="entry name" value="Multifunctional_regulatory"/>
</dbReference>
<dbReference type="AlphaFoldDB" id="A0A9P4QYP5"/>
<dbReference type="SMART" id="SM00248">
    <property type="entry name" value="ANK"/>
    <property type="match status" value="4"/>
</dbReference>
<dbReference type="PROSITE" id="PS50297">
    <property type="entry name" value="ANK_REP_REGION"/>
    <property type="match status" value="1"/>
</dbReference>